<evidence type="ECO:0000313" key="2">
    <source>
        <dbReference type="EMBL" id="MEX6689302.1"/>
    </source>
</evidence>
<accession>A0ABV3ZHH4</accession>
<dbReference type="PROSITE" id="PS50853">
    <property type="entry name" value="FN3"/>
    <property type="match status" value="1"/>
</dbReference>
<organism evidence="2 3">
    <name type="scientific">Danxiaibacter flavus</name>
    <dbReference type="NCBI Taxonomy" id="3049108"/>
    <lineage>
        <taxon>Bacteria</taxon>
        <taxon>Pseudomonadati</taxon>
        <taxon>Bacteroidota</taxon>
        <taxon>Chitinophagia</taxon>
        <taxon>Chitinophagales</taxon>
        <taxon>Chitinophagaceae</taxon>
        <taxon>Danxiaibacter</taxon>
    </lineage>
</organism>
<dbReference type="Pfam" id="PF00041">
    <property type="entry name" value="fn3"/>
    <property type="match status" value="1"/>
</dbReference>
<dbReference type="InterPro" id="IPR013783">
    <property type="entry name" value="Ig-like_fold"/>
</dbReference>
<evidence type="ECO:0000259" key="1">
    <source>
        <dbReference type="PROSITE" id="PS50853"/>
    </source>
</evidence>
<feature type="domain" description="Fibronectin type-III" evidence="1">
    <location>
        <begin position="14"/>
        <end position="106"/>
    </location>
</feature>
<dbReference type="Gene3D" id="2.60.40.10">
    <property type="entry name" value="Immunoglobulins"/>
    <property type="match status" value="1"/>
</dbReference>
<name>A0ABV3ZHH4_9BACT</name>
<dbReference type="SUPFAM" id="SSF49265">
    <property type="entry name" value="Fibronectin type III"/>
    <property type="match status" value="1"/>
</dbReference>
<protein>
    <submittedName>
        <fullName evidence="2">Fibronectin type III domain-containing protein</fullName>
    </submittedName>
</protein>
<dbReference type="SMART" id="SM00060">
    <property type="entry name" value="FN3"/>
    <property type="match status" value="1"/>
</dbReference>
<sequence length="106" mass="10825">MQAPASSTTVANTAPSAPLNFSAATSSNTVSLSWSAPATTGGTITGYKIYRGTAPGKYNLIKTTNGSTLSYVDGNKVNGTTYYYVISALNAIGESPLSAAIRAIPQ</sequence>
<gene>
    <name evidence="2" type="ORF">QTN47_17465</name>
</gene>
<dbReference type="InterPro" id="IPR036116">
    <property type="entry name" value="FN3_sf"/>
</dbReference>
<dbReference type="Proteomes" id="UP001560573">
    <property type="component" value="Unassembled WGS sequence"/>
</dbReference>
<dbReference type="CDD" id="cd00063">
    <property type="entry name" value="FN3"/>
    <property type="match status" value="1"/>
</dbReference>
<dbReference type="InterPro" id="IPR003961">
    <property type="entry name" value="FN3_dom"/>
</dbReference>
<reference evidence="2 3" key="1">
    <citation type="submission" date="2023-07" db="EMBL/GenBank/DDBJ databases">
        <authorList>
            <person name="Lian W.-H."/>
        </authorList>
    </citation>
    <scope>NUCLEOTIDE SEQUENCE [LARGE SCALE GENOMIC DNA]</scope>
    <source>
        <strain evidence="2 3">SYSU DXS3180</strain>
    </source>
</reference>
<dbReference type="EMBL" id="JAULBC010000006">
    <property type="protein sequence ID" value="MEX6689302.1"/>
    <property type="molecule type" value="Genomic_DNA"/>
</dbReference>
<evidence type="ECO:0000313" key="3">
    <source>
        <dbReference type="Proteomes" id="UP001560573"/>
    </source>
</evidence>
<dbReference type="RefSeq" id="WP_369331079.1">
    <property type="nucleotide sequence ID" value="NZ_JAULBC010000006.1"/>
</dbReference>
<proteinExistence type="predicted"/>
<comment type="caution">
    <text evidence="2">The sequence shown here is derived from an EMBL/GenBank/DDBJ whole genome shotgun (WGS) entry which is preliminary data.</text>
</comment>
<keyword evidence="3" id="KW-1185">Reference proteome</keyword>